<dbReference type="PATRIC" id="fig|45073.5.peg.482"/>
<dbReference type="Proteomes" id="UP000054618">
    <property type="component" value="Unassembled WGS sequence"/>
</dbReference>
<accession>A0A0W0Y3W3</accession>
<dbReference type="RefSeq" id="WP_058506576.1">
    <property type="nucleotide sequence ID" value="NZ_CAAAIK010000002.1"/>
</dbReference>
<keyword evidence="3" id="KW-1185">Reference proteome</keyword>
<dbReference type="InterPro" id="IPR016064">
    <property type="entry name" value="NAD/diacylglycerol_kinase_sf"/>
</dbReference>
<proteinExistence type="predicted"/>
<dbReference type="PROSITE" id="PS50146">
    <property type="entry name" value="DAGK"/>
    <property type="match status" value="1"/>
</dbReference>
<dbReference type="InterPro" id="IPR017438">
    <property type="entry name" value="ATP-NAD_kinase_N"/>
</dbReference>
<name>A0A0W0Y3W3_9GAMM</name>
<dbReference type="STRING" id="45073.Lqui_0453"/>
<dbReference type="Pfam" id="PF00781">
    <property type="entry name" value="DAGK_cat"/>
    <property type="match status" value="1"/>
</dbReference>
<dbReference type="OrthoDB" id="142078at2"/>
<sequence>MSNLDTRHFAIVVNEKARNAQKINSYLSRLSEEGFQYQYFSVAPESLEGTIKLCQQKYELILIGGGDGTLRSAAQLLVNSTTTMGVLALGTLNHFARELELTTTIDELISALHSPVVKKIDIAQVNDHVFINNSSIGFYPRFAKKRDSYAKRINKWLGYIPSFIHALRTHKTYSIRLNGEEMDLRLRSSFIMISNNCYSWEFPVKFVRESFNEHKLGLYYLKHGRIEITKIFDVLMGNNNHFEATCSSYPLEINIEKYKEISVSLDGDAHKMSLPLKYQLLPDSLNLLVSS</sequence>
<protein>
    <submittedName>
        <fullName evidence="2">Diacylglycerol kinase</fullName>
    </submittedName>
</protein>
<dbReference type="Gene3D" id="2.60.200.40">
    <property type="match status" value="1"/>
</dbReference>
<keyword evidence="2" id="KW-0418">Kinase</keyword>
<reference evidence="2 3" key="1">
    <citation type="submission" date="2015-11" db="EMBL/GenBank/DDBJ databases">
        <title>Genomic analysis of 38 Legionella species identifies large and diverse effector repertoires.</title>
        <authorList>
            <person name="Burstein D."/>
            <person name="Amaro F."/>
            <person name="Zusman T."/>
            <person name="Lifshitz Z."/>
            <person name="Cohen O."/>
            <person name="Gilbert J.A."/>
            <person name="Pupko T."/>
            <person name="Shuman H.A."/>
            <person name="Segal G."/>
        </authorList>
    </citation>
    <scope>NUCLEOTIDE SEQUENCE [LARGE SCALE GENOMIC DNA]</scope>
    <source>
        <strain evidence="2 3">CDC#1442-AUS-E</strain>
    </source>
</reference>
<dbReference type="SUPFAM" id="SSF111331">
    <property type="entry name" value="NAD kinase/diacylglycerol kinase-like"/>
    <property type="match status" value="1"/>
</dbReference>
<gene>
    <name evidence="2" type="ORF">Lqui_0453</name>
</gene>
<evidence type="ECO:0000313" key="3">
    <source>
        <dbReference type="Proteomes" id="UP000054618"/>
    </source>
</evidence>
<dbReference type="EMBL" id="LNYS01000006">
    <property type="protein sequence ID" value="KTD51609.1"/>
    <property type="molecule type" value="Genomic_DNA"/>
</dbReference>
<evidence type="ECO:0000259" key="1">
    <source>
        <dbReference type="PROSITE" id="PS50146"/>
    </source>
</evidence>
<feature type="domain" description="DAGKc" evidence="1">
    <location>
        <begin position="52"/>
        <end position="128"/>
    </location>
</feature>
<dbReference type="Gene3D" id="3.40.50.10330">
    <property type="entry name" value="Probable inorganic polyphosphate/atp-NAD kinase, domain 1"/>
    <property type="match status" value="1"/>
</dbReference>
<dbReference type="GO" id="GO:0016301">
    <property type="term" value="F:kinase activity"/>
    <property type="evidence" value="ECO:0007669"/>
    <property type="project" value="UniProtKB-KW"/>
</dbReference>
<dbReference type="AlphaFoldDB" id="A0A0W0Y3W3"/>
<organism evidence="2 3">
    <name type="scientific">Legionella quinlivanii</name>
    <dbReference type="NCBI Taxonomy" id="45073"/>
    <lineage>
        <taxon>Bacteria</taxon>
        <taxon>Pseudomonadati</taxon>
        <taxon>Pseudomonadota</taxon>
        <taxon>Gammaproteobacteria</taxon>
        <taxon>Legionellales</taxon>
        <taxon>Legionellaceae</taxon>
        <taxon>Legionella</taxon>
    </lineage>
</organism>
<dbReference type="InterPro" id="IPR001206">
    <property type="entry name" value="Diacylglycerol_kinase_cat_dom"/>
</dbReference>
<evidence type="ECO:0000313" key="2">
    <source>
        <dbReference type="EMBL" id="KTD51609.1"/>
    </source>
</evidence>
<keyword evidence="2" id="KW-0808">Transferase</keyword>
<comment type="caution">
    <text evidence="2">The sequence shown here is derived from an EMBL/GenBank/DDBJ whole genome shotgun (WGS) entry which is preliminary data.</text>
</comment>